<feature type="non-terminal residue" evidence="2">
    <location>
        <position position="70"/>
    </location>
</feature>
<dbReference type="Proteomes" id="UP001529510">
    <property type="component" value="Unassembled WGS sequence"/>
</dbReference>
<evidence type="ECO:0000313" key="3">
    <source>
        <dbReference type="Proteomes" id="UP001529510"/>
    </source>
</evidence>
<dbReference type="EMBL" id="JAMKFB020000002">
    <property type="protein sequence ID" value="KAL0200964.1"/>
    <property type="molecule type" value="Genomic_DNA"/>
</dbReference>
<proteinExistence type="predicted"/>
<reference evidence="2 3" key="1">
    <citation type="submission" date="2024-05" db="EMBL/GenBank/DDBJ databases">
        <title>Genome sequencing and assembly of Indian major carp, Cirrhinus mrigala (Hamilton, 1822).</title>
        <authorList>
            <person name="Mohindra V."/>
            <person name="Chowdhury L.M."/>
            <person name="Lal K."/>
            <person name="Jena J.K."/>
        </authorList>
    </citation>
    <scope>NUCLEOTIDE SEQUENCE [LARGE SCALE GENOMIC DNA]</scope>
    <source>
        <strain evidence="2">CM1030</strain>
        <tissue evidence="2">Blood</tissue>
    </source>
</reference>
<accession>A0ABD0RR72</accession>
<feature type="signal peptide" evidence="1">
    <location>
        <begin position="1"/>
        <end position="23"/>
    </location>
</feature>
<dbReference type="AlphaFoldDB" id="A0ABD0RR72"/>
<dbReference type="PANTHER" id="PTHR15564">
    <property type="entry name" value="MACPF DOMAIN-CONTAINING PROTEIN"/>
    <property type="match status" value="1"/>
</dbReference>
<dbReference type="PANTHER" id="PTHR15564:SF4">
    <property type="entry name" value="BMP_RETINOIC ACID-INDUCIBLE NEURAL-SPECIFIC PROTEIN 2"/>
    <property type="match status" value="1"/>
</dbReference>
<protein>
    <submittedName>
        <fullName evidence="2">Uncharacterized protein</fullName>
    </submittedName>
</protein>
<organism evidence="2 3">
    <name type="scientific">Cirrhinus mrigala</name>
    <name type="common">Mrigala</name>
    <dbReference type="NCBI Taxonomy" id="683832"/>
    <lineage>
        <taxon>Eukaryota</taxon>
        <taxon>Metazoa</taxon>
        <taxon>Chordata</taxon>
        <taxon>Craniata</taxon>
        <taxon>Vertebrata</taxon>
        <taxon>Euteleostomi</taxon>
        <taxon>Actinopterygii</taxon>
        <taxon>Neopterygii</taxon>
        <taxon>Teleostei</taxon>
        <taxon>Ostariophysi</taxon>
        <taxon>Cypriniformes</taxon>
        <taxon>Cyprinidae</taxon>
        <taxon>Labeoninae</taxon>
        <taxon>Labeonini</taxon>
        <taxon>Cirrhinus</taxon>
    </lineage>
</organism>
<comment type="caution">
    <text evidence="2">The sequence shown here is derived from an EMBL/GenBank/DDBJ whole genome shotgun (WGS) entry which is preliminary data.</text>
</comment>
<dbReference type="InterPro" id="IPR033237">
    <property type="entry name" value="BRINP"/>
</dbReference>
<evidence type="ECO:0000256" key="1">
    <source>
        <dbReference type="SAM" id="SignalP"/>
    </source>
</evidence>
<keyword evidence="3" id="KW-1185">Reference proteome</keyword>
<feature type="chain" id="PRO_5044882466" evidence="1">
    <location>
        <begin position="24"/>
        <end position="70"/>
    </location>
</feature>
<feature type="non-terminal residue" evidence="2">
    <location>
        <position position="1"/>
    </location>
</feature>
<sequence>WFLLMLLWHWAPLGPLSWFLALAERLDQKTSPSGQLDWLLSDKGPFHRCPEYTEFKERFQQGFSTRYKIY</sequence>
<keyword evidence="1" id="KW-0732">Signal</keyword>
<gene>
    <name evidence="2" type="ORF">M9458_004151</name>
</gene>
<name>A0ABD0RR72_CIRMR</name>
<evidence type="ECO:0000313" key="2">
    <source>
        <dbReference type="EMBL" id="KAL0200964.1"/>
    </source>
</evidence>